<evidence type="ECO:0000313" key="2">
    <source>
        <dbReference type="EMBL" id="RBP97870.1"/>
    </source>
</evidence>
<keyword evidence="1" id="KW-0812">Transmembrane</keyword>
<proteinExistence type="predicted"/>
<name>A0A366K7Z2_9BIFI</name>
<dbReference type="Proteomes" id="UP000252530">
    <property type="component" value="Unassembled WGS sequence"/>
</dbReference>
<dbReference type="OrthoDB" id="4505949at2"/>
<keyword evidence="1" id="KW-1133">Transmembrane helix</keyword>
<comment type="caution">
    <text evidence="2">The sequence shown here is derived from an EMBL/GenBank/DDBJ whole genome shotgun (WGS) entry which is preliminary data.</text>
</comment>
<reference evidence="2 3" key="1">
    <citation type="submission" date="2017-10" db="EMBL/GenBank/DDBJ databases">
        <title>Bifidobacterium xylocopum sp. nov. and Bifidobacterium aemilianum sp. nov., from the carpenter bee (Xylocopa violacea) digestive tract.</title>
        <authorList>
            <person name="Alberoni D."/>
            <person name="Baffoni L."/>
            <person name="Di Gioia D."/>
            <person name="Gaggia F."/>
            <person name="Biavati B."/>
        </authorList>
    </citation>
    <scope>NUCLEOTIDE SEQUENCE [LARGE SCALE GENOMIC DNA]</scope>
    <source>
        <strain evidence="2 3">XV10</strain>
    </source>
</reference>
<dbReference type="RefSeq" id="WP_113860119.1">
    <property type="nucleotide sequence ID" value="NZ_PDCG01000003.1"/>
</dbReference>
<keyword evidence="3" id="KW-1185">Reference proteome</keyword>
<dbReference type="InterPro" id="IPR049978">
    <property type="entry name" value="SCO6880-like"/>
</dbReference>
<protein>
    <recommendedName>
        <fullName evidence="4">Integral membrane protein</fullName>
    </recommendedName>
</protein>
<evidence type="ECO:0000256" key="1">
    <source>
        <dbReference type="SAM" id="Phobius"/>
    </source>
</evidence>
<dbReference type="NCBIfam" id="NF042935">
    <property type="entry name" value="SCO6880_fam"/>
    <property type="match status" value="1"/>
</dbReference>
<feature type="transmembrane region" description="Helical" evidence="1">
    <location>
        <begin position="45"/>
        <end position="63"/>
    </location>
</feature>
<accession>A0A366K7Z2</accession>
<dbReference type="AlphaFoldDB" id="A0A366K7Z2"/>
<keyword evidence="1" id="KW-0472">Membrane</keyword>
<sequence>MASSTTYGDWMRRIPGGIKNIGKPLTFAGFAVLVAALVLSMVNVLAAGGVLVLGIGTITILSVRDREHRNVVDRKIEQLAYRTSMRKGRNLYRSGMLAPIDGGMAALPGILSRIGLVEALDGFGRPFCLLHHAHSGEYSLPLTCHPQGAALVDDDVEDSYVASWAAFLDFLSTEVGVRQLSVTVDTSPDSGIRFRKTLARNVVADAPELAAKAMAQVMGLYSTGGARSEATLTLTFCFKDVRGRFLEPEEAARRIGQMIPDIEEHVADAGGGSPTMLGLDQMARMVRICFDPAAQDKFEDMDEQHPTFWEDAGPMAHEAMWDWYRHDSGVSRSWEMCDPPRSSVTADTISRLLKPLEDCDRKRVTLQFRLASPERTAFMAEQNRQLATSQVSQEKRATVKSMTQIAKANRQAQEAEQGAMIVFFGLVVTVTVMAGEGEQDRLEMASRAVESAAGSAKDDLRICYGAQDTAFAASLPLGLTLASYAPPGLLGHLR</sequence>
<evidence type="ECO:0008006" key="4">
    <source>
        <dbReference type="Google" id="ProtNLM"/>
    </source>
</evidence>
<evidence type="ECO:0000313" key="3">
    <source>
        <dbReference type="Proteomes" id="UP000252530"/>
    </source>
</evidence>
<organism evidence="2 3">
    <name type="scientific">Bifidobacterium aemilianum</name>
    <dbReference type="NCBI Taxonomy" id="2493120"/>
    <lineage>
        <taxon>Bacteria</taxon>
        <taxon>Bacillati</taxon>
        <taxon>Actinomycetota</taxon>
        <taxon>Actinomycetes</taxon>
        <taxon>Bifidobacteriales</taxon>
        <taxon>Bifidobacteriaceae</taxon>
        <taxon>Bifidobacterium</taxon>
    </lineage>
</organism>
<gene>
    <name evidence="2" type="ORF">CRD60_04605</name>
</gene>
<dbReference type="EMBL" id="PDCG01000003">
    <property type="protein sequence ID" value="RBP97870.1"/>
    <property type="molecule type" value="Genomic_DNA"/>
</dbReference>
<feature type="transmembrane region" description="Helical" evidence="1">
    <location>
        <begin position="21"/>
        <end position="39"/>
    </location>
</feature>